<dbReference type="InterPro" id="IPR013094">
    <property type="entry name" value="AB_hydrolase_3"/>
</dbReference>
<dbReference type="OrthoDB" id="2152029at2759"/>
<dbReference type="PANTHER" id="PTHR48081:SF26">
    <property type="entry name" value="ALPHA_BETA HYDROLASE FOLD-3 DOMAIN-CONTAINING PROTEIN"/>
    <property type="match status" value="1"/>
</dbReference>
<dbReference type="InterPro" id="IPR033140">
    <property type="entry name" value="Lipase_GDXG_put_SER_AS"/>
</dbReference>
<accession>A0A5N5QW44</accession>
<dbReference type="SUPFAM" id="SSF53474">
    <property type="entry name" value="alpha/beta-Hydrolases"/>
    <property type="match status" value="1"/>
</dbReference>
<evidence type="ECO:0000313" key="6">
    <source>
        <dbReference type="Proteomes" id="UP000383932"/>
    </source>
</evidence>
<proteinExistence type="inferred from homology"/>
<dbReference type="InterPro" id="IPR050300">
    <property type="entry name" value="GDXG_lipolytic_enzyme"/>
</dbReference>
<evidence type="ECO:0000256" key="3">
    <source>
        <dbReference type="PROSITE-ProRule" id="PRU10038"/>
    </source>
</evidence>
<protein>
    <submittedName>
        <fullName evidence="5">Endoplasmic reticulum protein</fullName>
    </submittedName>
</protein>
<reference evidence="5 6" key="1">
    <citation type="journal article" date="2019" name="Fungal Biol. Biotechnol.">
        <title>Draft genome sequence of fastidious pathogen Ceratobasidium theobromae, which causes vascular-streak dieback in Theobroma cacao.</title>
        <authorList>
            <person name="Ali S.S."/>
            <person name="Asman A."/>
            <person name="Shao J."/>
            <person name="Firmansyah A.P."/>
            <person name="Susilo A.W."/>
            <person name="Rosmana A."/>
            <person name="McMahon P."/>
            <person name="Junaid M."/>
            <person name="Guest D."/>
            <person name="Kheng T.Y."/>
            <person name="Meinhardt L.W."/>
            <person name="Bailey B.A."/>
        </authorList>
    </citation>
    <scope>NUCLEOTIDE SEQUENCE [LARGE SCALE GENOMIC DNA]</scope>
    <source>
        <strain evidence="5 6">CT2</strain>
    </source>
</reference>
<dbReference type="PROSITE" id="PS01174">
    <property type="entry name" value="LIPASE_GDXG_SER"/>
    <property type="match status" value="1"/>
</dbReference>
<keyword evidence="2" id="KW-0378">Hydrolase</keyword>
<organism evidence="5 6">
    <name type="scientific">Ceratobasidium theobromae</name>
    <dbReference type="NCBI Taxonomy" id="1582974"/>
    <lineage>
        <taxon>Eukaryota</taxon>
        <taxon>Fungi</taxon>
        <taxon>Dikarya</taxon>
        <taxon>Basidiomycota</taxon>
        <taxon>Agaricomycotina</taxon>
        <taxon>Agaricomycetes</taxon>
        <taxon>Cantharellales</taxon>
        <taxon>Ceratobasidiaceae</taxon>
        <taxon>Ceratobasidium</taxon>
    </lineage>
</organism>
<dbReference type="EMBL" id="SSOP01000004">
    <property type="protein sequence ID" value="KAB5595970.1"/>
    <property type="molecule type" value="Genomic_DNA"/>
</dbReference>
<feature type="domain" description="Alpha/beta hydrolase fold-3" evidence="4">
    <location>
        <begin position="148"/>
        <end position="393"/>
    </location>
</feature>
<dbReference type="Gene3D" id="3.40.50.1820">
    <property type="entry name" value="alpha/beta hydrolase"/>
    <property type="match status" value="1"/>
</dbReference>
<dbReference type="Pfam" id="PF07859">
    <property type="entry name" value="Abhydrolase_3"/>
    <property type="match status" value="1"/>
</dbReference>
<sequence length="417" mass="46603">MPSGPNTSALGVSPPSRLYAWVYLVRKYTGLLLRLPLWCFWYLPRSNRPCASWSWGRSLIVRITQYSWEIPLRSGRFLDRDTTKEVPPKHCMGTKFIWIEPVPESLIQGEIKAYAERANVGPCRIPSYGFGEWGQDNPLPAREGEKIVMHCHGGAYVTRTAHPEDLTAGLSKGLVKYSTQAISRTLSVEYRLSRSAPWPASAPFPTALIDALSGYNYLIDTLGFKPQNIVLAGDSAGGNLVLALTRYLRDNPQIGLGLPGGLLLISPWCDLAGTYLEKPKYGVSAINHVKNSDYLSGDFYSPYSTVQYGFRSLIGNIPPEEARKIAYINPSSLELDEEYTATMFEGFPPTYIVYGGAEVLVDEIRTLYERMSKSLGADRVNKDEVPDAIHDFAVLEIWEPEWSQSHKRIASWLSSLP</sequence>
<dbReference type="GO" id="GO:0016787">
    <property type="term" value="F:hydrolase activity"/>
    <property type="evidence" value="ECO:0007669"/>
    <property type="project" value="UniProtKB-KW"/>
</dbReference>
<dbReference type="PANTHER" id="PTHR48081">
    <property type="entry name" value="AB HYDROLASE SUPERFAMILY PROTEIN C4A8.06C"/>
    <property type="match status" value="1"/>
</dbReference>
<feature type="active site" evidence="3">
    <location>
        <position position="235"/>
    </location>
</feature>
<keyword evidence="6" id="KW-1185">Reference proteome</keyword>
<gene>
    <name evidence="5" type="ORF">CTheo_487</name>
</gene>
<evidence type="ECO:0000256" key="2">
    <source>
        <dbReference type="ARBA" id="ARBA00022801"/>
    </source>
</evidence>
<comment type="caution">
    <text evidence="5">The sequence shown here is derived from an EMBL/GenBank/DDBJ whole genome shotgun (WGS) entry which is preliminary data.</text>
</comment>
<dbReference type="Proteomes" id="UP000383932">
    <property type="component" value="Unassembled WGS sequence"/>
</dbReference>
<evidence type="ECO:0000313" key="5">
    <source>
        <dbReference type="EMBL" id="KAB5595970.1"/>
    </source>
</evidence>
<evidence type="ECO:0000256" key="1">
    <source>
        <dbReference type="ARBA" id="ARBA00010515"/>
    </source>
</evidence>
<name>A0A5N5QW44_9AGAM</name>
<dbReference type="AlphaFoldDB" id="A0A5N5QW44"/>
<dbReference type="InterPro" id="IPR029058">
    <property type="entry name" value="AB_hydrolase_fold"/>
</dbReference>
<evidence type="ECO:0000259" key="4">
    <source>
        <dbReference type="Pfam" id="PF07859"/>
    </source>
</evidence>
<comment type="similarity">
    <text evidence="1">Belongs to the 'GDXG' lipolytic enzyme family.</text>
</comment>